<accession>A0A061ISP0</accession>
<evidence type="ECO:0000256" key="1">
    <source>
        <dbReference type="SAM" id="Phobius"/>
    </source>
</evidence>
<keyword evidence="1" id="KW-0812">Transmembrane</keyword>
<feature type="transmembrane region" description="Helical" evidence="1">
    <location>
        <begin position="6"/>
        <end position="32"/>
    </location>
</feature>
<name>A0A061ISP0_TRYRA</name>
<reference evidence="2 3" key="1">
    <citation type="submission" date="2013-07" db="EMBL/GenBank/DDBJ databases">
        <authorList>
            <person name="Stoco P.H."/>
            <person name="Wagner G."/>
            <person name="Gerber A."/>
            <person name="Zaha A."/>
            <person name="Thompson C."/>
            <person name="Bartholomeu D.C."/>
            <person name="Luckemeyer D.D."/>
            <person name="Bahia D."/>
            <person name="Loreto E."/>
            <person name="Prestes E.B."/>
            <person name="Lima F.M."/>
            <person name="Rodrigues-Luiz G."/>
            <person name="Vallejo G.A."/>
            <person name="Filho J.F."/>
            <person name="Monteiro K.M."/>
            <person name="Tyler K.M."/>
            <person name="de Almeida L.G."/>
            <person name="Ortiz M.F."/>
            <person name="Siervo M.A."/>
            <person name="de Moraes M.H."/>
            <person name="Cunha O.L."/>
            <person name="Mendonca-Neto R."/>
            <person name="Silva R."/>
            <person name="Teixeira S.M."/>
            <person name="Murta S.M."/>
            <person name="Sincero T.C."/>
            <person name="Mendes T.A."/>
            <person name="Urmenyi T.P."/>
            <person name="Silva V.G."/>
            <person name="da Rocha W.D."/>
            <person name="Andersson B."/>
            <person name="Romanha A.J."/>
            <person name="Steindel M."/>
            <person name="de Vasconcelos A.T."/>
            <person name="Grisard E.C."/>
        </authorList>
    </citation>
    <scope>NUCLEOTIDE SEQUENCE [LARGE SCALE GENOMIC DNA]</scope>
    <source>
        <strain evidence="2 3">SC58</strain>
    </source>
</reference>
<evidence type="ECO:0000313" key="3">
    <source>
        <dbReference type="Proteomes" id="UP000031737"/>
    </source>
</evidence>
<proteinExistence type="predicted"/>
<keyword evidence="1" id="KW-0472">Membrane</keyword>
<evidence type="ECO:0000313" key="2">
    <source>
        <dbReference type="EMBL" id="ESL04786.1"/>
    </source>
</evidence>
<dbReference type="Proteomes" id="UP000031737">
    <property type="component" value="Unassembled WGS sequence"/>
</dbReference>
<dbReference type="AlphaFoldDB" id="A0A061ISP0"/>
<sequence>MTRLCHCRVLVFCFVLFFFFPSFICWLPCVGVCDNARIGGMKKRTLREWRSSVCVCVIQHLPTGGFASALLLASFFFFSILCPEE</sequence>
<dbReference type="VEuPathDB" id="TriTrypDB:TRSC58_07695"/>
<keyword evidence="3" id="KW-1185">Reference proteome</keyword>
<feature type="transmembrane region" description="Helical" evidence="1">
    <location>
        <begin position="53"/>
        <end position="81"/>
    </location>
</feature>
<comment type="caution">
    <text evidence="2">The sequence shown here is derived from an EMBL/GenBank/DDBJ whole genome shotgun (WGS) entry which is preliminary data.</text>
</comment>
<protein>
    <submittedName>
        <fullName evidence="2">Uncharacterized protein</fullName>
    </submittedName>
</protein>
<dbReference type="EMBL" id="AUPL01008800">
    <property type="protein sequence ID" value="ESL04786.1"/>
    <property type="molecule type" value="Genomic_DNA"/>
</dbReference>
<gene>
    <name evidence="2" type="ORF">TRSC58_07695</name>
</gene>
<keyword evidence="1" id="KW-1133">Transmembrane helix</keyword>
<organism evidence="2 3">
    <name type="scientific">Trypanosoma rangeli SC58</name>
    <dbReference type="NCBI Taxonomy" id="429131"/>
    <lineage>
        <taxon>Eukaryota</taxon>
        <taxon>Discoba</taxon>
        <taxon>Euglenozoa</taxon>
        <taxon>Kinetoplastea</taxon>
        <taxon>Metakinetoplastina</taxon>
        <taxon>Trypanosomatida</taxon>
        <taxon>Trypanosomatidae</taxon>
        <taxon>Trypanosoma</taxon>
        <taxon>Herpetosoma</taxon>
    </lineage>
</organism>